<gene>
    <name evidence="4" type="primary">Aste57867_13797</name>
    <name evidence="3" type="ORF">As57867_013747</name>
    <name evidence="4" type="ORF">ASTE57867_13797</name>
</gene>
<keyword evidence="1" id="KW-0812">Transmembrane</keyword>
<dbReference type="Proteomes" id="UP000332933">
    <property type="component" value="Unassembled WGS sequence"/>
</dbReference>
<evidence type="ECO:0000256" key="1">
    <source>
        <dbReference type="SAM" id="Phobius"/>
    </source>
</evidence>
<protein>
    <submittedName>
        <fullName evidence="4">Aste57867_13797 protein</fullName>
    </submittedName>
</protein>
<name>A0A485KZY7_9STRA</name>
<keyword evidence="1" id="KW-0472">Membrane</keyword>
<feature type="transmembrane region" description="Helical" evidence="1">
    <location>
        <begin position="275"/>
        <end position="299"/>
    </location>
</feature>
<keyword evidence="1" id="KW-1133">Transmembrane helix</keyword>
<keyword evidence="2" id="KW-0732">Signal</keyword>
<evidence type="ECO:0000256" key="2">
    <source>
        <dbReference type="SAM" id="SignalP"/>
    </source>
</evidence>
<reference evidence="3" key="2">
    <citation type="submission" date="2019-06" db="EMBL/GenBank/DDBJ databases">
        <title>Genomics analysis of Aphanomyces spp. identifies a new class of oomycete effector associated with host adaptation.</title>
        <authorList>
            <person name="Gaulin E."/>
        </authorList>
    </citation>
    <scope>NUCLEOTIDE SEQUENCE</scope>
    <source>
        <strain evidence="3">CBS 578.67</strain>
    </source>
</reference>
<evidence type="ECO:0000313" key="4">
    <source>
        <dbReference type="EMBL" id="VFT90629.1"/>
    </source>
</evidence>
<feature type="chain" id="PRO_5036355504" evidence="2">
    <location>
        <begin position="28"/>
        <end position="334"/>
    </location>
</feature>
<evidence type="ECO:0000313" key="3">
    <source>
        <dbReference type="EMBL" id="KAF0695363.1"/>
    </source>
</evidence>
<keyword evidence="5" id="KW-1185">Reference proteome</keyword>
<proteinExistence type="predicted"/>
<evidence type="ECO:0000313" key="5">
    <source>
        <dbReference type="Proteomes" id="UP000332933"/>
    </source>
</evidence>
<organism evidence="4 5">
    <name type="scientific">Aphanomyces stellatus</name>
    <dbReference type="NCBI Taxonomy" id="120398"/>
    <lineage>
        <taxon>Eukaryota</taxon>
        <taxon>Sar</taxon>
        <taxon>Stramenopiles</taxon>
        <taxon>Oomycota</taxon>
        <taxon>Saprolegniomycetes</taxon>
        <taxon>Saprolegniales</taxon>
        <taxon>Verrucalvaceae</taxon>
        <taxon>Aphanomyces</taxon>
    </lineage>
</organism>
<accession>A0A485KZY7</accession>
<dbReference type="EMBL" id="CAADRA010005503">
    <property type="protein sequence ID" value="VFT90629.1"/>
    <property type="molecule type" value="Genomic_DNA"/>
</dbReference>
<reference evidence="4 5" key="1">
    <citation type="submission" date="2019-03" db="EMBL/GenBank/DDBJ databases">
        <authorList>
            <person name="Gaulin E."/>
            <person name="Dumas B."/>
        </authorList>
    </citation>
    <scope>NUCLEOTIDE SEQUENCE [LARGE SCALE GENOMIC DNA]</scope>
    <source>
        <strain evidence="4">CBS 568.67</strain>
    </source>
</reference>
<dbReference type="EMBL" id="VJMH01005482">
    <property type="protein sequence ID" value="KAF0695363.1"/>
    <property type="molecule type" value="Genomic_DNA"/>
</dbReference>
<sequence length="334" mass="34024">MGLNALITAAVFLAVDVAASTIPPAIAAQLLNGRGPAILTFNSTTVDIDSLFDDFGVCDNQCVGATPCGSTSPFTIGGACSATATSNVGAQICLHGTVCCNPSLCRTRVQDQCTYGVSEVVAALGNLNYRSALNLLDFLGGSTAAEAAAAQAVLNVTVPSANNQRCVSQCNGWMDTWSCPSSCQCSPVQVPALVAGTKYRCVSSNGFIASPQSTLPNGTVVCPDGYACGDVPPTTTTTTTCIAPNPNGGAAGLHGPSAIVYPAAPSQQGSGLSKAAIIAIGVSSGVVVLLGLAAAWYFLHKKKQDAVNPTDNDHYTAMHARDLDAKLQAPHWTL</sequence>
<dbReference type="AlphaFoldDB" id="A0A485KZY7"/>
<dbReference type="OrthoDB" id="70902at2759"/>
<feature type="signal peptide" evidence="2">
    <location>
        <begin position="1"/>
        <end position="27"/>
    </location>
</feature>